<dbReference type="InterPro" id="IPR015077">
    <property type="entry name" value="DUF1858"/>
</dbReference>
<dbReference type="Proteomes" id="UP000051647">
    <property type="component" value="Unassembled WGS sequence"/>
</dbReference>
<sequence>MSQKVIDFEVPIHQLAQEYPDFVDIMYSIGFTKIKVPGMLNTVGKIINLKKGSKAMGIPQDKIAQAFEERGYELKNYDQ</sequence>
<comment type="caution">
    <text evidence="2">The sequence shown here is derived from an EMBL/GenBank/DDBJ whole genome shotgun (WGS) entry which is preliminary data.</text>
</comment>
<protein>
    <recommendedName>
        <fullName evidence="1">DUF1858 domain-containing protein</fullName>
    </recommendedName>
</protein>
<dbReference type="STRING" id="1423815.FC27_GL001830"/>
<evidence type="ECO:0000313" key="2">
    <source>
        <dbReference type="EMBL" id="KRL67514.1"/>
    </source>
</evidence>
<organism evidence="2 3">
    <name type="scientific">Companilactobacillus versmoldensis DSM 14857 = KCTC 3814</name>
    <dbReference type="NCBI Taxonomy" id="1423815"/>
    <lineage>
        <taxon>Bacteria</taxon>
        <taxon>Bacillati</taxon>
        <taxon>Bacillota</taxon>
        <taxon>Bacilli</taxon>
        <taxon>Lactobacillales</taxon>
        <taxon>Lactobacillaceae</taxon>
        <taxon>Companilactobacillus</taxon>
    </lineage>
</organism>
<reference evidence="2 3" key="1">
    <citation type="journal article" date="2015" name="Genome Announc.">
        <title>Expanding the biotechnology potential of lactobacilli through comparative genomics of 213 strains and associated genera.</title>
        <authorList>
            <person name="Sun Z."/>
            <person name="Harris H.M."/>
            <person name="McCann A."/>
            <person name="Guo C."/>
            <person name="Argimon S."/>
            <person name="Zhang W."/>
            <person name="Yang X."/>
            <person name="Jeffery I.B."/>
            <person name="Cooney J.C."/>
            <person name="Kagawa T.F."/>
            <person name="Liu W."/>
            <person name="Song Y."/>
            <person name="Salvetti E."/>
            <person name="Wrobel A."/>
            <person name="Rasinkangas P."/>
            <person name="Parkhill J."/>
            <person name="Rea M.C."/>
            <person name="O'Sullivan O."/>
            <person name="Ritari J."/>
            <person name="Douillard F.P."/>
            <person name="Paul Ross R."/>
            <person name="Yang R."/>
            <person name="Briner A.E."/>
            <person name="Felis G.E."/>
            <person name="de Vos W.M."/>
            <person name="Barrangou R."/>
            <person name="Klaenhammer T.R."/>
            <person name="Caufield P.W."/>
            <person name="Cui Y."/>
            <person name="Zhang H."/>
            <person name="O'Toole P.W."/>
        </authorList>
    </citation>
    <scope>NUCLEOTIDE SEQUENCE [LARGE SCALE GENOMIC DNA]</scope>
    <source>
        <strain evidence="2 3">DSM 14857</strain>
    </source>
</reference>
<dbReference type="RefSeq" id="WP_010625394.1">
    <property type="nucleotide sequence ID" value="NZ_AZFA01000005.1"/>
</dbReference>
<dbReference type="OrthoDB" id="9805360at2"/>
<name>A0A0R1SLE7_9LACO</name>
<dbReference type="eggNOG" id="COG2461">
    <property type="taxonomic scope" value="Bacteria"/>
</dbReference>
<gene>
    <name evidence="2" type="ORF">FC27_GL001830</name>
</gene>
<accession>A0A0R1SLE7</accession>
<feature type="domain" description="DUF1858" evidence="1">
    <location>
        <begin position="6"/>
        <end position="63"/>
    </location>
</feature>
<dbReference type="PATRIC" id="fig|1423815.3.peg.1873"/>
<evidence type="ECO:0000313" key="3">
    <source>
        <dbReference type="Proteomes" id="UP000051647"/>
    </source>
</evidence>
<dbReference type="SUPFAM" id="SSF140683">
    <property type="entry name" value="SP0561-like"/>
    <property type="match status" value="1"/>
</dbReference>
<dbReference type="EMBL" id="AZFA01000005">
    <property type="protein sequence ID" value="KRL67514.1"/>
    <property type="molecule type" value="Genomic_DNA"/>
</dbReference>
<dbReference type="AlphaFoldDB" id="A0A0R1SLE7"/>
<evidence type="ECO:0000259" key="1">
    <source>
        <dbReference type="Pfam" id="PF08984"/>
    </source>
</evidence>
<proteinExistence type="predicted"/>
<dbReference type="Pfam" id="PF08984">
    <property type="entry name" value="DUF1858"/>
    <property type="match status" value="1"/>
</dbReference>
<keyword evidence="3" id="KW-1185">Reference proteome</keyword>
<dbReference type="InterPro" id="IPR038062">
    <property type="entry name" value="ScdA-like_N_sf"/>
</dbReference>
<dbReference type="Gene3D" id="1.10.3910.10">
    <property type="entry name" value="SP0561-like"/>
    <property type="match status" value="1"/>
</dbReference>